<name>A0ABV7YSD9_9BACT</name>
<dbReference type="EMBL" id="JBHRYQ010000001">
    <property type="protein sequence ID" value="MFC3810288.1"/>
    <property type="molecule type" value="Genomic_DNA"/>
</dbReference>
<dbReference type="RefSeq" id="WP_379836296.1">
    <property type="nucleotide sequence ID" value="NZ_JBHRYQ010000001.1"/>
</dbReference>
<evidence type="ECO:0000256" key="1">
    <source>
        <dbReference type="SAM" id="MobiDB-lite"/>
    </source>
</evidence>
<proteinExistence type="predicted"/>
<keyword evidence="3" id="KW-1185">Reference proteome</keyword>
<gene>
    <name evidence="2" type="ORF">ACFOOI_06455</name>
</gene>
<sequence length="123" mass="14299">MKTMEKKPKEPIYDKPISPEQAQGYVDNYLKNKNFKPSDFEGFYFHRDEIQIVLDQNVDKEYIKFTLGMKEVDPEKYGKKLFGCVMMTSSDIIIPDIDLDAADDSSSIYDFSRPIPPYPPTEE</sequence>
<organism evidence="2 3">
    <name type="scientific">Lacihabitans lacunae</name>
    <dbReference type="NCBI Taxonomy" id="1028214"/>
    <lineage>
        <taxon>Bacteria</taxon>
        <taxon>Pseudomonadati</taxon>
        <taxon>Bacteroidota</taxon>
        <taxon>Cytophagia</taxon>
        <taxon>Cytophagales</taxon>
        <taxon>Leadbetterellaceae</taxon>
        <taxon>Lacihabitans</taxon>
    </lineage>
</organism>
<evidence type="ECO:0000313" key="2">
    <source>
        <dbReference type="EMBL" id="MFC3810288.1"/>
    </source>
</evidence>
<dbReference type="Proteomes" id="UP001595616">
    <property type="component" value="Unassembled WGS sequence"/>
</dbReference>
<feature type="region of interest" description="Disordered" evidence="1">
    <location>
        <begin position="1"/>
        <end position="20"/>
    </location>
</feature>
<accession>A0ABV7YSD9</accession>
<protein>
    <submittedName>
        <fullName evidence="2">Uncharacterized protein</fullName>
    </submittedName>
</protein>
<feature type="compositionally biased region" description="Basic and acidic residues" evidence="1">
    <location>
        <begin position="1"/>
        <end position="13"/>
    </location>
</feature>
<reference evidence="3" key="1">
    <citation type="journal article" date="2019" name="Int. J. Syst. Evol. Microbiol.">
        <title>The Global Catalogue of Microorganisms (GCM) 10K type strain sequencing project: providing services to taxonomists for standard genome sequencing and annotation.</title>
        <authorList>
            <consortium name="The Broad Institute Genomics Platform"/>
            <consortium name="The Broad Institute Genome Sequencing Center for Infectious Disease"/>
            <person name="Wu L."/>
            <person name="Ma J."/>
        </authorList>
    </citation>
    <scope>NUCLEOTIDE SEQUENCE [LARGE SCALE GENOMIC DNA]</scope>
    <source>
        <strain evidence="3">CECT 7956</strain>
    </source>
</reference>
<evidence type="ECO:0000313" key="3">
    <source>
        <dbReference type="Proteomes" id="UP001595616"/>
    </source>
</evidence>
<comment type="caution">
    <text evidence="2">The sequence shown here is derived from an EMBL/GenBank/DDBJ whole genome shotgun (WGS) entry which is preliminary data.</text>
</comment>